<proteinExistence type="predicted"/>
<evidence type="ECO:0000256" key="1">
    <source>
        <dbReference type="SAM" id="MobiDB-lite"/>
    </source>
</evidence>
<dbReference type="EMBL" id="FR824398">
    <property type="protein sequence ID" value="CCA26172.1"/>
    <property type="molecule type" value="Genomic_DNA"/>
</dbReference>
<gene>
    <name evidence="3" type="primary">AlNc14C353G10930</name>
    <name evidence="3" type="ORF">ALNC14_123160</name>
</gene>
<organism evidence="3">
    <name type="scientific">Albugo laibachii Nc14</name>
    <dbReference type="NCBI Taxonomy" id="890382"/>
    <lineage>
        <taxon>Eukaryota</taxon>
        <taxon>Sar</taxon>
        <taxon>Stramenopiles</taxon>
        <taxon>Oomycota</taxon>
        <taxon>Peronosporomycetes</taxon>
        <taxon>Albuginales</taxon>
        <taxon>Albuginaceae</taxon>
        <taxon>Albugo</taxon>
    </lineage>
</organism>
<feature type="signal peptide" evidence="2">
    <location>
        <begin position="1"/>
        <end position="22"/>
    </location>
</feature>
<keyword evidence="2" id="KW-0732">Signal</keyword>
<name>F0WXH9_9STRA</name>
<feature type="compositionally biased region" description="Pro residues" evidence="1">
    <location>
        <begin position="46"/>
        <end position="56"/>
    </location>
</feature>
<feature type="region of interest" description="Disordered" evidence="1">
    <location>
        <begin position="22"/>
        <end position="176"/>
    </location>
</feature>
<dbReference type="AlphaFoldDB" id="F0WXH9"/>
<feature type="chain" id="PRO_5003263647" evidence="2">
    <location>
        <begin position="23"/>
        <end position="176"/>
    </location>
</feature>
<dbReference type="PRINTS" id="PR01217">
    <property type="entry name" value="PRICHEXTENSN"/>
</dbReference>
<protein>
    <submittedName>
        <fullName evidence="3">AlNc14C353G10930 protein</fullName>
    </submittedName>
</protein>
<feature type="compositionally biased region" description="Pro residues" evidence="1">
    <location>
        <begin position="78"/>
        <end position="147"/>
    </location>
</feature>
<feature type="compositionally biased region" description="Polar residues" evidence="1">
    <location>
        <begin position="29"/>
        <end position="38"/>
    </location>
</feature>
<reference evidence="3" key="1">
    <citation type="journal article" date="2011" name="PLoS Biol.">
        <title>Gene gain and loss during evolution of obligate parasitism in the white rust pathogen of Arabidopsis thaliana.</title>
        <authorList>
            <person name="Kemen E."/>
            <person name="Gardiner A."/>
            <person name="Schultz-Larsen T."/>
            <person name="Kemen A.C."/>
            <person name="Balmuth A.L."/>
            <person name="Robert-Seilaniantz A."/>
            <person name="Bailey K."/>
            <person name="Holub E."/>
            <person name="Studholme D.J."/>
            <person name="Maclean D."/>
            <person name="Jones J.D."/>
        </authorList>
    </citation>
    <scope>NUCLEOTIDE SEQUENCE</scope>
</reference>
<accession>F0WXH9</accession>
<sequence>MKSPSILRFLGIAVAVFEAISADSPPSDPKSTNPLITVNTTTSTPGTPPNSSPGTPPLLRAVGPTIPVPPFGSGILSGPPPGSPPTPPPGSPPTPPPGSPPTPPPGSTPTPPPGSTPTLPPGSTPTLPPGSTPTLPPGSPPTPPPGSTPSMDSQPKILSAPGGNQGKALPVAPIVP</sequence>
<evidence type="ECO:0000256" key="2">
    <source>
        <dbReference type="SAM" id="SignalP"/>
    </source>
</evidence>
<reference evidence="3" key="2">
    <citation type="submission" date="2011-02" db="EMBL/GenBank/DDBJ databases">
        <authorList>
            <person name="MacLean D."/>
        </authorList>
    </citation>
    <scope>NUCLEOTIDE SEQUENCE</scope>
</reference>
<dbReference type="HOGENOM" id="CLU_1527913_0_0_1"/>
<evidence type="ECO:0000313" key="3">
    <source>
        <dbReference type="EMBL" id="CCA26172.1"/>
    </source>
</evidence>